<reference evidence="3 4" key="1">
    <citation type="submission" date="2020-08" db="EMBL/GenBank/DDBJ databases">
        <authorList>
            <person name="Koutsovoulos G."/>
            <person name="Danchin GJ E."/>
        </authorList>
    </citation>
    <scope>NUCLEOTIDE SEQUENCE [LARGE SCALE GENOMIC DNA]</scope>
</reference>
<proteinExistence type="predicted"/>
<name>A0A6V7XZ58_MELEN</name>
<protein>
    <submittedName>
        <fullName evidence="3">Uncharacterized protein</fullName>
    </submittedName>
</protein>
<dbReference type="EMBL" id="CAJEWN010002612">
    <property type="protein sequence ID" value="CAD2204521.1"/>
    <property type="molecule type" value="Genomic_DNA"/>
</dbReference>
<accession>A0A6V7XZ58</accession>
<feature type="signal peptide" evidence="2">
    <location>
        <begin position="1"/>
        <end position="23"/>
    </location>
</feature>
<feature type="chain" id="PRO_5027573271" evidence="2">
    <location>
        <begin position="24"/>
        <end position="135"/>
    </location>
</feature>
<gene>
    <name evidence="3" type="ORF">MENT_LOCUS58268</name>
</gene>
<sequence>MPIFIFFSLFFLIFNCFFSSTFSFNVSSLCNSKPSNSSSSFNFLSLSSSITTFLPFIFPSLFPSSTFLSNPFNSCLFVELSKFFSSSNLTLINRSLFIFDRFFLIISVSLSTGATIFILLIFLPFVVFLISIADF</sequence>
<evidence type="ECO:0000256" key="1">
    <source>
        <dbReference type="SAM" id="Phobius"/>
    </source>
</evidence>
<feature type="transmembrane region" description="Helical" evidence="1">
    <location>
        <begin position="42"/>
        <end position="62"/>
    </location>
</feature>
<comment type="caution">
    <text evidence="3">The sequence shown here is derived from an EMBL/GenBank/DDBJ whole genome shotgun (WGS) entry which is preliminary data.</text>
</comment>
<evidence type="ECO:0000313" key="4">
    <source>
        <dbReference type="Proteomes" id="UP000580250"/>
    </source>
</evidence>
<keyword evidence="1" id="KW-1133">Transmembrane helix</keyword>
<dbReference type="Proteomes" id="UP000580250">
    <property type="component" value="Unassembled WGS sequence"/>
</dbReference>
<evidence type="ECO:0000256" key="2">
    <source>
        <dbReference type="SAM" id="SignalP"/>
    </source>
</evidence>
<feature type="transmembrane region" description="Helical" evidence="1">
    <location>
        <begin position="102"/>
        <end position="133"/>
    </location>
</feature>
<evidence type="ECO:0000313" key="3">
    <source>
        <dbReference type="EMBL" id="CAD2204521.1"/>
    </source>
</evidence>
<organism evidence="3 4">
    <name type="scientific">Meloidogyne enterolobii</name>
    <name type="common">Root-knot nematode worm</name>
    <name type="synonym">Meloidogyne mayaguensis</name>
    <dbReference type="NCBI Taxonomy" id="390850"/>
    <lineage>
        <taxon>Eukaryota</taxon>
        <taxon>Metazoa</taxon>
        <taxon>Ecdysozoa</taxon>
        <taxon>Nematoda</taxon>
        <taxon>Chromadorea</taxon>
        <taxon>Rhabditida</taxon>
        <taxon>Tylenchina</taxon>
        <taxon>Tylenchomorpha</taxon>
        <taxon>Tylenchoidea</taxon>
        <taxon>Meloidogynidae</taxon>
        <taxon>Meloidogyninae</taxon>
        <taxon>Meloidogyne</taxon>
    </lineage>
</organism>
<keyword evidence="2" id="KW-0732">Signal</keyword>
<keyword evidence="1" id="KW-0472">Membrane</keyword>
<keyword evidence="1" id="KW-0812">Transmembrane</keyword>
<dbReference type="AlphaFoldDB" id="A0A6V7XZ58"/>